<dbReference type="KEGG" id="dol:Dole_2431"/>
<evidence type="ECO:0000313" key="8">
    <source>
        <dbReference type="EMBL" id="ABW68235.1"/>
    </source>
</evidence>
<dbReference type="OrthoDB" id="9778883at2"/>
<evidence type="ECO:0000256" key="5">
    <source>
        <dbReference type="ARBA" id="ARBA00023004"/>
    </source>
</evidence>
<reference evidence="8 9" key="1">
    <citation type="submission" date="2007-10" db="EMBL/GenBank/DDBJ databases">
        <title>Complete sequence of Desulfococcus oleovorans Hxd3.</title>
        <authorList>
            <consortium name="US DOE Joint Genome Institute"/>
            <person name="Copeland A."/>
            <person name="Lucas S."/>
            <person name="Lapidus A."/>
            <person name="Barry K."/>
            <person name="Glavina del Rio T."/>
            <person name="Dalin E."/>
            <person name="Tice H."/>
            <person name="Pitluck S."/>
            <person name="Kiss H."/>
            <person name="Brettin T."/>
            <person name="Bruce D."/>
            <person name="Detter J.C."/>
            <person name="Han C."/>
            <person name="Schmutz J."/>
            <person name="Larimer F."/>
            <person name="Land M."/>
            <person name="Hauser L."/>
            <person name="Kyrpides N."/>
            <person name="Kim E."/>
            <person name="Wawrik B."/>
            <person name="Richardson P."/>
        </authorList>
    </citation>
    <scope>NUCLEOTIDE SEQUENCE [LARGE SCALE GENOMIC DNA]</scope>
    <source>
        <strain evidence="9">DSM 6200 / JCM 39069 / Hxd3</strain>
    </source>
</reference>
<dbReference type="Pfam" id="PF04055">
    <property type="entry name" value="Radical_SAM"/>
    <property type="match status" value="1"/>
</dbReference>
<protein>
    <submittedName>
        <fullName evidence="8">Radical SAM domain protein</fullName>
    </submittedName>
</protein>
<dbReference type="Proteomes" id="UP000008561">
    <property type="component" value="Chromosome"/>
</dbReference>
<evidence type="ECO:0000256" key="3">
    <source>
        <dbReference type="ARBA" id="ARBA00022691"/>
    </source>
</evidence>
<evidence type="ECO:0000259" key="7">
    <source>
        <dbReference type="Pfam" id="PF04055"/>
    </source>
</evidence>
<dbReference type="InterPro" id="IPR006311">
    <property type="entry name" value="TAT_signal"/>
</dbReference>
<dbReference type="EMBL" id="CP000859">
    <property type="protein sequence ID" value="ABW68235.1"/>
    <property type="molecule type" value="Genomic_DNA"/>
</dbReference>
<dbReference type="GO" id="GO:0003824">
    <property type="term" value="F:catalytic activity"/>
    <property type="evidence" value="ECO:0007669"/>
    <property type="project" value="InterPro"/>
</dbReference>
<dbReference type="PROSITE" id="PS51318">
    <property type="entry name" value="TAT"/>
    <property type="match status" value="1"/>
</dbReference>
<keyword evidence="2" id="KW-0004">4Fe-4S</keyword>
<dbReference type="PANTHER" id="PTHR30352">
    <property type="entry name" value="PYRUVATE FORMATE-LYASE-ACTIVATING ENZYME"/>
    <property type="match status" value="1"/>
</dbReference>
<proteinExistence type="predicted"/>
<dbReference type="RefSeq" id="WP_012175847.1">
    <property type="nucleotide sequence ID" value="NC_009943.1"/>
</dbReference>
<dbReference type="InterPro" id="IPR007197">
    <property type="entry name" value="rSAM"/>
</dbReference>
<comment type="cofactor">
    <cofactor evidence="1">
        <name>[4Fe-4S] cluster</name>
        <dbReference type="ChEBI" id="CHEBI:49883"/>
    </cofactor>
</comment>
<evidence type="ECO:0000256" key="2">
    <source>
        <dbReference type="ARBA" id="ARBA00022485"/>
    </source>
</evidence>
<dbReference type="SFLD" id="SFLDS00029">
    <property type="entry name" value="Radical_SAM"/>
    <property type="match status" value="1"/>
</dbReference>
<keyword evidence="4" id="KW-0479">Metal-binding</keyword>
<dbReference type="NCBIfam" id="TIGR04337">
    <property type="entry name" value="AmmeMemoSam_rS"/>
    <property type="match status" value="1"/>
</dbReference>
<dbReference type="PANTHER" id="PTHR30352:SF5">
    <property type="entry name" value="PYRUVATE FORMATE-LYASE 1-ACTIVATING ENZYME"/>
    <property type="match status" value="1"/>
</dbReference>
<evidence type="ECO:0000256" key="6">
    <source>
        <dbReference type="ARBA" id="ARBA00023014"/>
    </source>
</evidence>
<dbReference type="InterPro" id="IPR027596">
    <property type="entry name" value="AmmeMemoSam_rS"/>
</dbReference>
<dbReference type="GO" id="GO:0046872">
    <property type="term" value="F:metal ion binding"/>
    <property type="evidence" value="ECO:0007669"/>
    <property type="project" value="UniProtKB-KW"/>
</dbReference>
<evidence type="ECO:0000256" key="1">
    <source>
        <dbReference type="ARBA" id="ARBA00001966"/>
    </source>
</evidence>
<feature type="domain" description="Radical SAM core" evidence="7">
    <location>
        <begin position="140"/>
        <end position="287"/>
    </location>
</feature>
<evidence type="ECO:0000256" key="4">
    <source>
        <dbReference type="ARBA" id="ARBA00022723"/>
    </source>
</evidence>
<dbReference type="SFLD" id="SFLDG01101">
    <property type="entry name" value="Uncharacterised_Radical_SAM_Su"/>
    <property type="match status" value="1"/>
</dbReference>
<name>A8ZVP8_DESOH</name>
<dbReference type="GO" id="GO:0051539">
    <property type="term" value="F:4 iron, 4 sulfur cluster binding"/>
    <property type="evidence" value="ECO:0007669"/>
    <property type="project" value="UniProtKB-KW"/>
</dbReference>
<dbReference type="Gene3D" id="3.20.20.70">
    <property type="entry name" value="Aldolase class I"/>
    <property type="match status" value="1"/>
</dbReference>
<keyword evidence="5" id="KW-0408">Iron</keyword>
<keyword evidence="3" id="KW-0949">S-adenosyl-L-methionine</keyword>
<accession>A8ZVP8</accession>
<dbReference type="InterPro" id="IPR013785">
    <property type="entry name" value="Aldolase_TIM"/>
</dbReference>
<dbReference type="CDD" id="cd01335">
    <property type="entry name" value="Radical_SAM"/>
    <property type="match status" value="1"/>
</dbReference>
<keyword evidence="6" id="KW-0411">Iron-sulfur</keyword>
<dbReference type="AlphaFoldDB" id="A8ZVP8"/>
<organism evidence="8 9">
    <name type="scientific">Desulfosudis oleivorans (strain DSM 6200 / JCM 39069 / Hxd3)</name>
    <name type="common">Desulfococcus oleovorans</name>
    <dbReference type="NCBI Taxonomy" id="96561"/>
    <lineage>
        <taxon>Bacteria</taxon>
        <taxon>Pseudomonadati</taxon>
        <taxon>Thermodesulfobacteriota</taxon>
        <taxon>Desulfobacteria</taxon>
        <taxon>Desulfobacterales</taxon>
        <taxon>Desulfosudaceae</taxon>
        <taxon>Desulfosudis</taxon>
    </lineage>
</organism>
<dbReference type="eggNOG" id="COG1180">
    <property type="taxonomic scope" value="Bacteria"/>
</dbReference>
<keyword evidence="9" id="KW-1185">Reference proteome</keyword>
<dbReference type="STRING" id="96561.Dole_2431"/>
<dbReference type="SUPFAM" id="SSF102114">
    <property type="entry name" value="Radical SAM enzymes"/>
    <property type="match status" value="1"/>
</dbReference>
<dbReference type="HOGENOM" id="CLU_044176_1_0_7"/>
<evidence type="ECO:0000313" key="9">
    <source>
        <dbReference type="Proteomes" id="UP000008561"/>
    </source>
</evidence>
<dbReference type="InterPro" id="IPR058240">
    <property type="entry name" value="rSAM_sf"/>
</dbReference>
<dbReference type="InterPro" id="IPR034457">
    <property type="entry name" value="Organic_radical-activating"/>
</dbReference>
<gene>
    <name evidence="8" type="ordered locus">Dole_2431</name>
</gene>
<sequence>MKQISRREFLAAGMTGAALLCFPGPSAGFDLWGTKTRRASGPSDITGSVFKNSAPETPWKWSVEAFDYVKHADRSVTCAICPHECRLLPGDRGLCRSRVNIDGVLYSLVYGNPCSINVDPVEKKPLFHFLPRTTAFSIAGAGCNFRCLNCQNWEISQATPETLRHYELFPDGVVQSAGQAGAASIAYTYSEAVTFFEYMYDTARLARQQGIKSLLISNGYISKNPLSALCDVIDGANINLKSFDDALYRKLNGGRLAPVLDTLETLHRRGVHLEVTHLVVPGYTDEESLFRRMCAWIVEALGPDHPLHLLRFFPQYRLNRLAPTPVEVLTRFRNLAMAAGIRYVYVGNVPDHEGVHTRCPNCNRVLIFRHGYNVTQPGIKNGRCAACGTAIPGVWV</sequence>